<evidence type="ECO:0000256" key="8">
    <source>
        <dbReference type="ARBA" id="ARBA00022840"/>
    </source>
</evidence>
<feature type="domain" description="Protein kinase" evidence="11">
    <location>
        <begin position="3"/>
        <end position="227"/>
    </location>
</feature>
<evidence type="ECO:0000256" key="4">
    <source>
        <dbReference type="ARBA" id="ARBA00022679"/>
    </source>
</evidence>
<dbReference type="EC" id="2.7.11.1" evidence="2"/>
<dbReference type="PANTHER" id="PTHR12209">
    <property type="entry name" value="NON-SPECIFIC SERINE/THREONINE PROTEIN KINASE"/>
    <property type="match status" value="1"/>
</dbReference>
<keyword evidence="3" id="KW-0723">Serine/threonine-protein kinase</keyword>
<keyword evidence="13" id="KW-1185">Reference proteome</keyword>
<evidence type="ECO:0000256" key="3">
    <source>
        <dbReference type="ARBA" id="ARBA00022527"/>
    </source>
</evidence>
<evidence type="ECO:0000256" key="5">
    <source>
        <dbReference type="ARBA" id="ARBA00022694"/>
    </source>
</evidence>
<evidence type="ECO:0000256" key="2">
    <source>
        <dbReference type="ARBA" id="ARBA00012513"/>
    </source>
</evidence>
<dbReference type="Pfam" id="PF06293">
    <property type="entry name" value="Kdo"/>
    <property type="match status" value="1"/>
</dbReference>
<evidence type="ECO:0000256" key="6">
    <source>
        <dbReference type="ARBA" id="ARBA00022741"/>
    </source>
</evidence>
<dbReference type="EMBL" id="JABFTP020000062">
    <property type="protein sequence ID" value="KAL3274128.1"/>
    <property type="molecule type" value="Genomic_DNA"/>
</dbReference>
<keyword evidence="6" id="KW-0547">Nucleotide-binding</keyword>
<keyword evidence="4" id="KW-0808">Transferase</keyword>
<dbReference type="InterPro" id="IPR011009">
    <property type="entry name" value="Kinase-like_dom_sf"/>
</dbReference>
<dbReference type="GO" id="GO:0000408">
    <property type="term" value="C:EKC/KEOPS complex"/>
    <property type="evidence" value="ECO:0007669"/>
    <property type="project" value="UniProtKB-ARBA"/>
</dbReference>
<dbReference type="GO" id="GO:0004674">
    <property type="term" value="F:protein serine/threonine kinase activity"/>
    <property type="evidence" value="ECO:0007669"/>
    <property type="project" value="UniProtKB-KW"/>
</dbReference>
<keyword evidence="8" id="KW-0067">ATP-binding</keyword>
<comment type="caution">
    <text evidence="12">The sequence shown here is derived from an EMBL/GenBank/DDBJ whole genome shotgun (WGS) entry which is preliminary data.</text>
</comment>
<dbReference type="InterPro" id="IPR008266">
    <property type="entry name" value="Tyr_kinase_AS"/>
</dbReference>
<dbReference type="PROSITE" id="PS00109">
    <property type="entry name" value="PROTEIN_KINASE_TYR"/>
    <property type="match status" value="1"/>
</dbReference>
<dbReference type="InterPro" id="IPR022495">
    <property type="entry name" value="Bud32"/>
</dbReference>
<keyword evidence="5" id="KW-0819">tRNA processing</keyword>
<dbReference type="SUPFAM" id="SSF56112">
    <property type="entry name" value="Protein kinase-like (PK-like)"/>
    <property type="match status" value="1"/>
</dbReference>
<keyword evidence="7" id="KW-0418">Kinase</keyword>
<dbReference type="Gene3D" id="3.30.200.20">
    <property type="entry name" value="Phosphorylase Kinase, domain 1"/>
    <property type="match status" value="1"/>
</dbReference>
<dbReference type="GO" id="GO:0008033">
    <property type="term" value="P:tRNA processing"/>
    <property type="evidence" value="ECO:0007669"/>
    <property type="project" value="UniProtKB-KW"/>
</dbReference>
<dbReference type="FunFam" id="3.30.200.20:FF:000201">
    <property type="entry name" value="TP53-regulating kinase isoform X1"/>
    <property type="match status" value="1"/>
</dbReference>
<sequence>MNLDNFELLQQGAEAKLYKGIYLGKPCFAKERFIKSYRHPDLDTFITKERMRAESRAIVRCKSVGIRTPMLYLVDYKRRIIFLEYFEEHLTLKDYIENYSNPKELENLAVDIGKLIGKMHSISVIHGDLTSSNILLVKKLPLEGFKSENCDLVLIDFGLAHTESSAEDKGVDLYVLERALISTHSVANEIFANILKGYRENYKNGFKEVLNKFEEVRSRGRKRTMVG</sequence>
<dbReference type="GO" id="GO:0005524">
    <property type="term" value="F:ATP binding"/>
    <property type="evidence" value="ECO:0007669"/>
    <property type="project" value="UniProtKB-KW"/>
</dbReference>
<protein>
    <recommendedName>
        <fullName evidence="2">non-specific serine/threonine protein kinase</fullName>
        <ecNumber evidence="2">2.7.11.1</ecNumber>
    </recommendedName>
</protein>
<dbReference type="AlphaFoldDB" id="A0ABD2N614"/>
<evidence type="ECO:0000313" key="12">
    <source>
        <dbReference type="EMBL" id="KAL3274128.1"/>
    </source>
</evidence>
<comment type="catalytic activity">
    <reaction evidence="10">
        <text>L-seryl-[protein] + ATP = O-phospho-L-seryl-[protein] + ADP + H(+)</text>
        <dbReference type="Rhea" id="RHEA:17989"/>
        <dbReference type="Rhea" id="RHEA-COMP:9863"/>
        <dbReference type="Rhea" id="RHEA-COMP:11604"/>
        <dbReference type="ChEBI" id="CHEBI:15378"/>
        <dbReference type="ChEBI" id="CHEBI:29999"/>
        <dbReference type="ChEBI" id="CHEBI:30616"/>
        <dbReference type="ChEBI" id="CHEBI:83421"/>
        <dbReference type="ChEBI" id="CHEBI:456216"/>
        <dbReference type="EC" id="2.7.11.1"/>
    </reaction>
</comment>
<dbReference type="PROSITE" id="PS50011">
    <property type="entry name" value="PROTEIN_KINASE_DOM"/>
    <property type="match status" value="1"/>
</dbReference>
<evidence type="ECO:0000256" key="10">
    <source>
        <dbReference type="ARBA" id="ARBA00048679"/>
    </source>
</evidence>
<evidence type="ECO:0000313" key="13">
    <source>
        <dbReference type="Proteomes" id="UP001516400"/>
    </source>
</evidence>
<evidence type="ECO:0000256" key="9">
    <source>
        <dbReference type="ARBA" id="ARBA00047899"/>
    </source>
</evidence>
<proteinExistence type="inferred from homology"/>
<dbReference type="InterPro" id="IPR000719">
    <property type="entry name" value="Prot_kinase_dom"/>
</dbReference>
<comment type="similarity">
    <text evidence="1">Belongs to the protein kinase superfamily. BUD32 family.</text>
</comment>
<reference evidence="12 13" key="1">
    <citation type="journal article" date="2021" name="BMC Biol.">
        <title>Horizontally acquired antibacterial genes associated with adaptive radiation of ladybird beetles.</title>
        <authorList>
            <person name="Li H.S."/>
            <person name="Tang X.F."/>
            <person name="Huang Y.H."/>
            <person name="Xu Z.Y."/>
            <person name="Chen M.L."/>
            <person name="Du X.Y."/>
            <person name="Qiu B.Y."/>
            <person name="Chen P.T."/>
            <person name="Zhang W."/>
            <person name="Slipinski A."/>
            <person name="Escalona H.E."/>
            <person name="Waterhouse R.M."/>
            <person name="Zwick A."/>
            <person name="Pang H."/>
        </authorList>
    </citation>
    <scope>NUCLEOTIDE SEQUENCE [LARGE SCALE GENOMIC DNA]</scope>
    <source>
        <strain evidence="12">SYSU2018</strain>
    </source>
</reference>
<evidence type="ECO:0000256" key="1">
    <source>
        <dbReference type="ARBA" id="ARBA00010630"/>
    </source>
</evidence>
<dbReference type="Proteomes" id="UP001516400">
    <property type="component" value="Unassembled WGS sequence"/>
</dbReference>
<dbReference type="Gene3D" id="1.10.510.10">
    <property type="entry name" value="Transferase(Phosphotransferase) domain 1"/>
    <property type="match status" value="1"/>
</dbReference>
<evidence type="ECO:0000256" key="7">
    <source>
        <dbReference type="ARBA" id="ARBA00022777"/>
    </source>
</evidence>
<name>A0ABD2N614_9CUCU</name>
<evidence type="ECO:0000259" key="11">
    <source>
        <dbReference type="PROSITE" id="PS50011"/>
    </source>
</evidence>
<dbReference type="NCBIfam" id="TIGR03724">
    <property type="entry name" value="arch_bud32"/>
    <property type="match status" value="1"/>
</dbReference>
<organism evidence="12 13">
    <name type="scientific">Cryptolaemus montrouzieri</name>
    <dbReference type="NCBI Taxonomy" id="559131"/>
    <lineage>
        <taxon>Eukaryota</taxon>
        <taxon>Metazoa</taxon>
        <taxon>Ecdysozoa</taxon>
        <taxon>Arthropoda</taxon>
        <taxon>Hexapoda</taxon>
        <taxon>Insecta</taxon>
        <taxon>Pterygota</taxon>
        <taxon>Neoptera</taxon>
        <taxon>Endopterygota</taxon>
        <taxon>Coleoptera</taxon>
        <taxon>Polyphaga</taxon>
        <taxon>Cucujiformia</taxon>
        <taxon>Coccinelloidea</taxon>
        <taxon>Coccinellidae</taxon>
        <taxon>Scymninae</taxon>
        <taxon>Scymnini</taxon>
        <taxon>Cryptolaemus</taxon>
    </lineage>
</organism>
<accession>A0ABD2N614</accession>
<comment type="catalytic activity">
    <reaction evidence="9">
        <text>L-threonyl-[protein] + ATP = O-phospho-L-threonyl-[protein] + ADP + H(+)</text>
        <dbReference type="Rhea" id="RHEA:46608"/>
        <dbReference type="Rhea" id="RHEA-COMP:11060"/>
        <dbReference type="Rhea" id="RHEA-COMP:11605"/>
        <dbReference type="ChEBI" id="CHEBI:15378"/>
        <dbReference type="ChEBI" id="CHEBI:30013"/>
        <dbReference type="ChEBI" id="CHEBI:30616"/>
        <dbReference type="ChEBI" id="CHEBI:61977"/>
        <dbReference type="ChEBI" id="CHEBI:456216"/>
        <dbReference type="EC" id="2.7.11.1"/>
    </reaction>
</comment>
<dbReference type="PANTHER" id="PTHR12209:SF0">
    <property type="entry name" value="EKC_KEOPS COMPLEX SUBUNIT TP53RK"/>
    <property type="match status" value="1"/>
</dbReference>
<gene>
    <name evidence="12" type="ORF">HHI36_015542</name>
</gene>